<evidence type="ECO:0000256" key="1">
    <source>
        <dbReference type="ARBA" id="ARBA00004564"/>
    </source>
</evidence>
<reference evidence="9" key="1">
    <citation type="submission" date="2025-08" db="UniProtKB">
        <authorList>
            <consortium name="Ensembl"/>
        </authorList>
    </citation>
    <scope>IDENTIFICATION</scope>
</reference>
<keyword evidence="5" id="KW-0514">Muscle protein</keyword>
<dbReference type="SUPFAM" id="SSF52833">
    <property type="entry name" value="Thioredoxin-like"/>
    <property type="match status" value="3"/>
</dbReference>
<dbReference type="GO" id="GO:0030018">
    <property type="term" value="C:Z disc"/>
    <property type="evidence" value="ECO:0007669"/>
    <property type="project" value="TreeGrafter"/>
</dbReference>
<comment type="similarity">
    <text evidence="2 7">Belongs to the calsequestrin family.</text>
</comment>
<dbReference type="FunFam" id="3.40.30.10:FF:000031">
    <property type="entry name" value="Calsequestrin"/>
    <property type="match status" value="1"/>
</dbReference>
<proteinExistence type="inferred from homology"/>
<evidence type="ECO:0000256" key="4">
    <source>
        <dbReference type="ARBA" id="ARBA00022951"/>
    </source>
</evidence>
<protein>
    <recommendedName>
        <fullName evidence="7">Calsequestrin</fullName>
    </recommendedName>
</protein>
<dbReference type="PANTHER" id="PTHR10033:SF15">
    <property type="entry name" value="CALSEQUESTRIN-2"/>
    <property type="match status" value="1"/>
</dbReference>
<evidence type="ECO:0000256" key="5">
    <source>
        <dbReference type="ARBA" id="ARBA00023179"/>
    </source>
</evidence>
<dbReference type="PRINTS" id="PR00312">
    <property type="entry name" value="CALSEQUESTRN"/>
</dbReference>
<dbReference type="AlphaFoldDB" id="A0A8C4Q9F4"/>
<name>A0A8C4Q9F4_EPTBU</name>
<keyword evidence="4" id="KW-0703">Sarcoplasmic reticulum</keyword>
<dbReference type="Proteomes" id="UP000694388">
    <property type="component" value="Unplaced"/>
</dbReference>
<dbReference type="FunFam" id="3.40.30.10:FF:000047">
    <property type="entry name" value="Calsequestrin"/>
    <property type="match status" value="1"/>
</dbReference>
<keyword evidence="3 7" id="KW-0106">Calcium</keyword>
<evidence type="ECO:0000256" key="7">
    <source>
        <dbReference type="RuleBase" id="RU000648"/>
    </source>
</evidence>
<evidence type="ECO:0000256" key="6">
    <source>
        <dbReference type="ARBA" id="ARBA00046160"/>
    </source>
</evidence>
<evidence type="ECO:0000313" key="10">
    <source>
        <dbReference type="Proteomes" id="UP000694388"/>
    </source>
</evidence>
<dbReference type="GO" id="GO:0033018">
    <property type="term" value="C:sarcoplasmic reticulum lumen"/>
    <property type="evidence" value="ECO:0007669"/>
    <property type="project" value="UniProtKB-SubCell"/>
</dbReference>
<dbReference type="CDD" id="cd03074">
    <property type="entry name" value="PDI_b'_Calsequestrin_C"/>
    <property type="match status" value="1"/>
</dbReference>
<keyword evidence="10" id="KW-1185">Reference proteome</keyword>
<dbReference type="GO" id="GO:0005509">
    <property type="term" value="F:calcium ion binding"/>
    <property type="evidence" value="ECO:0007669"/>
    <property type="project" value="InterPro"/>
</dbReference>
<evidence type="ECO:0000256" key="2">
    <source>
        <dbReference type="ARBA" id="ARBA00010987"/>
    </source>
</evidence>
<dbReference type="PANTHER" id="PTHR10033">
    <property type="entry name" value="CALSEQUESTRIN"/>
    <property type="match status" value="1"/>
</dbReference>
<dbReference type="Gene3D" id="3.40.30.10">
    <property type="entry name" value="Glutaredoxin"/>
    <property type="match status" value="3"/>
</dbReference>
<feature type="chain" id="PRO_5034580164" description="Calsequestrin" evidence="8">
    <location>
        <begin position="23"/>
        <end position="380"/>
    </location>
</feature>
<dbReference type="InterPro" id="IPR001393">
    <property type="entry name" value="Calsequestrin"/>
</dbReference>
<comment type="subcellular location">
    <subcellularLocation>
        <location evidence="1">Sarcoplasmic reticulum lumen</location>
    </subcellularLocation>
</comment>
<dbReference type="Ensembl" id="ENSEBUT00000012650.1">
    <property type="protein sequence ID" value="ENSEBUP00000012074.1"/>
    <property type="gene ID" value="ENSEBUG00000007714.1"/>
</dbReference>
<keyword evidence="8" id="KW-0732">Signal</keyword>
<dbReference type="InterPro" id="IPR041860">
    <property type="entry name" value="Calsequestrin_C"/>
</dbReference>
<sequence length="380" mass="43436">MRSASLSMALFLLISLLSFSLSSSSGEAGLRFPRYDGKERVLDIDAENWKRIVKESPMLCLLYHDSPGSGNTAQKQFHLTELTLEMVAQVLDGRGITFGLVDAKKDKKVAKKLGLKETGSMYIFKEDHLIEFDGELSAHVITEFLLDLMDDPVEFLTGEAELRAIYALDDVSRVIGYFKNVDSEHYKAFEDAARDFQPHIPFYATIDKATAKKLSMKLNDVQFHEPFTDHPVNMADKPHTEDEIVHFVKEHRRATLRKLRPEDMYETWEDDIDGIHIVAFAEEDDPDGYEFLSILKDVAQANTDNPDLSIIWIDPDDFPLMISFWEKTFGIDLFRPQIGVVNVTDVGLLGSFRKRTFHEGKKLDDLQWKHRVKTGWTLTA</sequence>
<evidence type="ECO:0000256" key="8">
    <source>
        <dbReference type="SAM" id="SignalP"/>
    </source>
</evidence>
<dbReference type="GO" id="GO:0010881">
    <property type="term" value="P:regulation of cardiac muscle contraction by regulation of the release of sequestered calcium ion"/>
    <property type="evidence" value="ECO:0007669"/>
    <property type="project" value="TreeGrafter"/>
</dbReference>
<dbReference type="GeneTree" id="ENSGT00390000019377"/>
<accession>A0A8C4Q9F4</accession>
<dbReference type="InterPro" id="IPR036249">
    <property type="entry name" value="Thioredoxin-like_sf"/>
</dbReference>
<dbReference type="Pfam" id="PF01216">
    <property type="entry name" value="Calsequestrin"/>
    <property type="match status" value="1"/>
</dbReference>
<feature type="signal peptide" evidence="8">
    <location>
        <begin position="1"/>
        <end position="22"/>
    </location>
</feature>
<evidence type="ECO:0000256" key="3">
    <source>
        <dbReference type="ARBA" id="ARBA00022837"/>
    </source>
</evidence>
<evidence type="ECO:0000313" key="9">
    <source>
        <dbReference type="Ensembl" id="ENSEBUP00000012074.1"/>
    </source>
</evidence>
<comment type="function">
    <text evidence="6">Calsequestrin is a high-capacity, moderate affinity, calcium-binding protein and thus acts as an internal calcium store in muscle. Calcium ions are bound by clusters of acidic residues at the protein surface, especially at the interface between subunits. Can bind around 60 Ca(2+) ions. Regulates the release of lumenal Ca(2+) via the calcium release channel RYR2; this plays an important role in triggering muscle contraction. Plays a role in excitation-contraction coupling in the heart and in regulating the rate of heart beats.</text>
</comment>
<reference evidence="9" key="2">
    <citation type="submission" date="2025-09" db="UniProtKB">
        <authorList>
            <consortium name="Ensembl"/>
        </authorList>
    </citation>
    <scope>IDENTIFICATION</scope>
</reference>
<organism evidence="9 10">
    <name type="scientific">Eptatretus burgeri</name>
    <name type="common">Inshore hagfish</name>
    <dbReference type="NCBI Taxonomy" id="7764"/>
    <lineage>
        <taxon>Eukaryota</taxon>
        <taxon>Metazoa</taxon>
        <taxon>Chordata</taxon>
        <taxon>Craniata</taxon>
        <taxon>Vertebrata</taxon>
        <taxon>Cyclostomata</taxon>
        <taxon>Myxini</taxon>
        <taxon>Myxiniformes</taxon>
        <taxon>Myxinidae</taxon>
        <taxon>Eptatretinae</taxon>
        <taxon>Eptatretus</taxon>
    </lineage>
</organism>